<dbReference type="PROSITE" id="PS51755">
    <property type="entry name" value="OMPR_PHOB"/>
    <property type="match status" value="1"/>
</dbReference>
<evidence type="ECO:0008006" key="12">
    <source>
        <dbReference type="Google" id="ProtNLM"/>
    </source>
</evidence>
<dbReference type="AlphaFoldDB" id="A0A1T2L1B8"/>
<dbReference type="SMART" id="SM00448">
    <property type="entry name" value="REC"/>
    <property type="match status" value="1"/>
</dbReference>
<evidence type="ECO:0000256" key="3">
    <source>
        <dbReference type="ARBA" id="ARBA00023015"/>
    </source>
</evidence>
<dbReference type="GO" id="GO:0000976">
    <property type="term" value="F:transcription cis-regulatory region binding"/>
    <property type="evidence" value="ECO:0007669"/>
    <property type="project" value="TreeGrafter"/>
</dbReference>
<evidence type="ECO:0000313" key="11">
    <source>
        <dbReference type="Proteomes" id="UP000190198"/>
    </source>
</evidence>
<dbReference type="GO" id="GO:0006355">
    <property type="term" value="P:regulation of DNA-templated transcription"/>
    <property type="evidence" value="ECO:0007669"/>
    <property type="project" value="InterPro"/>
</dbReference>
<keyword evidence="2" id="KW-0902">Two-component regulatory system</keyword>
<keyword evidence="5" id="KW-0804">Transcription</keyword>
<dbReference type="PROSITE" id="PS50110">
    <property type="entry name" value="RESPONSE_REGULATORY"/>
    <property type="match status" value="1"/>
</dbReference>
<keyword evidence="3" id="KW-0805">Transcription regulation</keyword>
<dbReference type="Proteomes" id="UP000190198">
    <property type="component" value="Unassembled WGS sequence"/>
</dbReference>
<evidence type="ECO:0000259" key="9">
    <source>
        <dbReference type="PROSITE" id="PS51755"/>
    </source>
</evidence>
<evidence type="ECO:0000256" key="1">
    <source>
        <dbReference type="ARBA" id="ARBA00022553"/>
    </source>
</evidence>
<sequence>MRVLVIEDDDRLREQLAELLQKSGYAVDMAPDGDDGLFQALENPLDIAAIDLGLPGVPGDEIIRQVRAADLDYPILVLTARDAWQSKVEGLEAGADDYLVKPFHPQELIARLSALLRRTGGWTQAVMQCGPLKLDTARQRVSMNDEEIDLTAYEYRVLEYLVRCAPRRENRRRVVPGSH</sequence>
<feature type="domain" description="Response regulatory" evidence="8">
    <location>
        <begin position="2"/>
        <end position="116"/>
    </location>
</feature>
<dbReference type="InterPro" id="IPR001867">
    <property type="entry name" value="OmpR/PhoB-type_DNA-bd"/>
</dbReference>
<dbReference type="GO" id="GO:0005829">
    <property type="term" value="C:cytosol"/>
    <property type="evidence" value="ECO:0007669"/>
    <property type="project" value="TreeGrafter"/>
</dbReference>
<dbReference type="SUPFAM" id="SSF52172">
    <property type="entry name" value="CheY-like"/>
    <property type="match status" value="1"/>
</dbReference>
<feature type="domain" description="OmpR/PhoB-type" evidence="9">
    <location>
        <begin position="124"/>
        <end position="179"/>
    </location>
</feature>
<evidence type="ECO:0000256" key="6">
    <source>
        <dbReference type="PROSITE-ProRule" id="PRU00169"/>
    </source>
</evidence>
<evidence type="ECO:0000256" key="7">
    <source>
        <dbReference type="PROSITE-ProRule" id="PRU01091"/>
    </source>
</evidence>
<dbReference type="InterPro" id="IPR011006">
    <property type="entry name" value="CheY-like_superfamily"/>
</dbReference>
<gene>
    <name evidence="10" type="ORF">BOW52_07965</name>
</gene>
<dbReference type="OrthoDB" id="9802426at2"/>
<dbReference type="GO" id="GO:0032993">
    <property type="term" value="C:protein-DNA complex"/>
    <property type="evidence" value="ECO:0007669"/>
    <property type="project" value="TreeGrafter"/>
</dbReference>
<protein>
    <recommendedName>
        <fullName evidence="12">DNA-binding response regulator</fullName>
    </recommendedName>
</protein>
<dbReference type="Gene3D" id="1.10.10.10">
    <property type="entry name" value="Winged helix-like DNA-binding domain superfamily/Winged helix DNA-binding domain"/>
    <property type="match status" value="1"/>
</dbReference>
<dbReference type="InterPro" id="IPR001789">
    <property type="entry name" value="Sig_transdc_resp-reg_receiver"/>
</dbReference>
<keyword evidence="11" id="KW-1185">Reference proteome</keyword>
<feature type="DNA-binding region" description="OmpR/PhoB-type" evidence="7">
    <location>
        <begin position="124"/>
        <end position="179"/>
    </location>
</feature>
<feature type="modified residue" description="4-aspartylphosphate" evidence="6">
    <location>
        <position position="51"/>
    </location>
</feature>
<proteinExistence type="predicted"/>
<dbReference type="PANTHER" id="PTHR48111">
    <property type="entry name" value="REGULATOR OF RPOS"/>
    <property type="match status" value="1"/>
</dbReference>
<evidence type="ECO:0000259" key="8">
    <source>
        <dbReference type="PROSITE" id="PS50110"/>
    </source>
</evidence>
<evidence type="ECO:0000256" key="2">
    <source>
        <dbReference type="ARBA" id="ARBA00023012"/>
    </source>
</evidence>
<name>A0A1T2L1B8_9GAMM</name>
<comment type="caution">
    <text evidence="10">The sequence shown here is derived from an EMBL/GenBank/DDBJ whole genome shotgun (WGS) entry which is preliminary data.</text>
</comment>
<accession>A0A1T2L1B8</accession>
<keyword evidence="4 7" id="KW-0238">DNA-binding</keyword>
<dbReference type="InterPro" id="IPR036388">
    <property type="entry name" value="WH-like_DNA-bd_sf"/>
</dbReference>
<dbReference type="Gene3D" id="6.10.250.690">
    <property type="match status" value="1"/>
</dbReference>
<reference evidence="10 11" key="1">
    <citation type="submission" date="2016-11" db="EMBL/GenBank/DDBJ databases">
        <title>Mixed transmission modes and dynamic genome evolution in an obligate animal-bacterial symbiosis.</title>
        <authorList>
            <person name="Russell S.L."/>
            <person name="Corbett-Detig R.B."/>
            <person name="Cavanaugh C.M."/>
        </authorList>
    </citation>
    <scope>NUCLEOTIDE SEQUENCE [LARGE SCALE GENOMIC DNA]</scope>
    <source>
        <strain evidence="10">Sp-SM6</strain>
    </source>
</reference>
<evidence type="ECO:0000256" key="4">
    <source>
        <dbReference type="ARBA" id="ARBA00023125"/>
    </source>
</evidence>
<dbReference type="Gene3D" id="3.40.50.2300">
    <property type="match status" value="1"/>
</dbReference>
<dbReference type="InterPro" id="IPR039420">
    <property type="entry name" value="WalR-like"/>
</dbReference>
<dbReference type="PANTHER" id="PTHR48111:SF71">
    <property type="entry name" value="TRANSCRIPTIONAL REGULATORY PROTEIN PHOP"/>
    <property type="match status" value="1"/>
</dbReference>
<dbReference type="GO" id="GO:0000156">
    <property type="term" value="F:phosphorelay response regulator activity"/>
    <property type="evidence" value="ECO:0007669"/>
    <property type="project" value="TreeGrafter"/>
</dbReference>
<organism evidence="10 11">
    <name type="scientific">Solemya elarraichensis gill symbiont</name>
    <dbReference type="NCBI Taxonomy" id="1918949"/>
    <lineage>
        <taxon>Bacteria</taxon>
        <taxon>Pseudomonadati</taxon>
        <taxon>Pseudomonadota</taxon>
        <taxon>Gammaproteobacteria</taxon>
        <taxon>sulfur-oxidizing symbionts</taxon>
    </lineage>
</organism>
<keyword evidence="1 6" id="KW-0597">Phosphoprotein</keyword>
<dbReference type="EMBL" id="MPRK01000154">
    <property type="protein sequence ID" value="OOZ38861.1"/>
    <property type="molecule type" value="Genomic_DNA"/>
</dbReference>
<evidence type="ECO:0000256" key="5">
    <source>
        <dbReference type="ARBA" id="ARBA00023163"/>
    </source>
</evidence>
<dbReference type="Pfam" id="PF00072">
    <property type="entry name" value="Response_reg"/>
    <property type="match status" value="1"/>
</dbReference>
<evidence type="ECO:0000313" key="10">
    <source>
        <dbReference type="EMBL" id="OOZ38861.1"/>
    </source>
</evidence>